<protein>
    <submittedName>
        <fullName evidence="1">Uncharacterized protein</fullName>
    </submittedName>
</protein>
<accession>A0A1R2B887</accession>
<reference evidence="1 2" key="1">
    <citation type="submission" date="2016-11" db="EMBL/GenBank/DDBJ databases">
        <title>The macronuclear genome of Stentor coeruleus: a giant cell with tiny introns.</title>
        <authorList>
            <person name="Slabodnick M."/>
            <person name="Ruby J.G."/>
            <person name="Reiff S.B."/>
            <person name="Swart E.C."/>
            <person name="Gosai S."/>
            <person name="Prabakaran S."/>
            <person name="Witkowska E."/>
            <person name="Larue G.E."/>
            <person name="Fisher S."/>
            <person name="Freeman R.M."/>
            <person name="Gunawardena J."/>
            <person name="Chu W."/>
            <person name="Stover N.A."/>
            <person name="Gregory B.D."/>
            <person name="Nowacki M."/>
            <person name="Derisi J."/>
            <person name="Roy S.W."/>
            <person name="Marshall W.F."/>
            <person name="Sood P."/>
        </authorList>
    </citation>
    <scope>NUCLEOTIDE SEQUENCE [LARGE SCALE GENOMIC DNA]</scope>
    <source>
        <strain evidence="1">WM001</strain>
    </source>
</reference>
<dbReference type="OrthoDB" id="10664603at2759"/>
<evidence type="ECO:0000313" key="1">
    <source>
        <dbReference type="EMBL" id="OMJ72956.1"/>
    </source>
</evidence>
<gene>
    <name evidence="1" type="ORF">SteCoe_28492</name>
</gene>
<comment type="caution">
    <text evidence="1">The sequence shown here is derived from an EMBL/GenBank/DDBJ whole genome shotgun (WGS) entry which is preliminary data.</text>
</comment>
<proteinExistence type="predicted"/>
<sequence>MIEGLSKMIKLSSKMKTVFPKPNKVRTYQDIKDNPYYFSDPDKPAFVLPTMEKIDHETDMILLDDIEKECVMGLMEYYEYLDKFTGEFVDNQEFIMKCNHLLQQVLEDRPVKQEVLLEMCPELYVYRIMSNENNGLLGEMYKNLGLKPEQKAKVLELEKKEQNTLVPLQQLESVTIKLTPPPGPKQDDYKLRVGNFQVWDPEDLKVQEIYRNPHYSPYEIYRRVTYIWNEIQKTYIDSSETISKLEEKMGSVNAVLQYLKIKGDACNEEEKNIVEGMRYIERLMAEQYDFLQSVYDFHTHNVILPFPMPQWLQDKFLESMQDMVKNKFFDDLPTAIGIPDNSEIMMKEIQIREQKARDAMILDEKDRIKAKNMIAEKGDDLLIRRNLSEKDEALIKKINYLSDTIKIVKPKEPVPDFSEVYNPEEMRLRDNKARIEYMDAEELYLENLAKVFYLNSADPSTFDLEFWAEKLNITPQRLKNIFYNYSLLLASEGKLIGKISFLEVPKKKEIFDAYQESLKRELKNEQKIFK</sequence>
<keyword evidence="2" id="KW-1185">Reference proteome</keyword>
<dbReference type="Proteomes" id="UP000187209">
    <property type="component" value="Unassembled WGS sequence"/>
</dbReference>
<organism evidence="1 2">
    <name type="scientific">Stentor coeruleus</name>
    <dbReference type="NCBI Taxonomy" id="5963"/>
    <lineage>
        <taxon>Eukaryota</taxon>
        <taxon>Sar</taxon>
        <taxon>Alveolata</taxon>
        <taxon>Ciliophora</taxon>
        <taxon>Postciliodesmatophora</taxon>
        <taxon>Heterotrichea</taxon>
        <taxon>Heterotrichida</taxon>
        <taxon>Stentoridae</taxon>
        <taxon>Stentor</taxon>
    </lineage>
</organism>
<evidence type="ECO:0000313" key="2">
    <source>
        <dbReference type="Proteomes" id="UP000187209"/>
    </source>
</evidence>
<dbReference type="EMBL" id="MPUH01000860">
    <property type="protein sequence ID" value="OMJ72956.1"/>
    <property type="molecule type" value="Genomic_DNA"/>
</dbReference>
<name>A0A1R2B887_9CILI</name>
<dbReference type="AlphaFoldDB" id="A0A1R2B887"/>